<gene>
    <name evidence="5" type="ORF">CHH72_17655</name>
</gene>
<keyword evidence="3" id="KW-0067">ATP-binding</keyword>
<dbReference type="InterPro" id="IPR027417">
    <property type="entry name" value="P-loop_NTPase"/>
</dbReference>
<dbReference type="Proteomes" id="UP000216207">
    <property type="component" value="Unassembled WGS sequence"/>
</dbReference>
<proteinExistence type="predicted"/>
<dbReference type="EMBL" id="NPCC01000033">
    <property type="protein sequence ID" value="PAE87545.1"/>
    <property type="molecule type" value="Genomic_DNA"/>
</dbReference>
<dbReference type="InterPro" id="IPR003593">
    <property type="entry name" value="AAA+_ATPase"/>
</dbReference>
<keyword evidence="1" id="KW-0813">Transport</keyword>
<evidence type="ECO:0000259" key="4">
    <source>
        <dbReference type="PROSITE" id="PS50893"/>
    </source>
</evidence>
<dbReference type="SMART" id="SM00382">
    <property type="entry name" value="AAA"/>
    <property type="match status" value="1"/>
</dbReference>
<evidence type="ECO:0000256" key="1">
    <source>
        <dbReference type="ARBA" id="ARBA00022448"/>
    </source>
</evidence>
<evidence type="ECO:0000256" key="3">
    <source>
        <dbReference type="ARBA" id="ARBA00022840"/>
    </source>
</evidence>
<dbReference type="SUPFAM" id="SSF52540">
    <property type="entry name" value="P-loop containing nucleoside triphosphate hydrolases"/>
    <property type="match status" value="1"/>
</dbReference>
<dbReference type="GO" id="GO:0016887">
    <property type="term" value="F:ATP hydrolysis activity"/>
    <property type="evidence" value="ECO:0007669"/>
    <property type="project" value="InterPro"/>
</dbReference>
<comment type="caution">
    <text evidence="5">The sequence shown here is derived from an EMBL/GenBank/DDBJ whole genome shotgun (WGS) entry which is preliminary data.</text>
</comment>
<keyword evidence="2" id="KW-0547">Nucleotide-binding</keyword>
<dbReference type="GO" id="GO:0005524">
    <property type="term" value="F:ATP binding"/>
    <property type="evidence" value="ECO:0007669"/>
    <property type="project" value="UniProtKB-KW"/>
</dbReference>
<feature type="domain" description="ABC transporter" evidence="4">
    <location>
        <begin position="2"/>
        <end position="217"/>
    </location>
</feature>
<dbReference type="PANTHER" id="PTHR42939:SF1">
    <property type="entry name" value="ABC TRANSPORTER ATP-BINDING PROTEIN ALBC-RELATED"/>
    <property type="match status" value="1"/>
</dbReference>
<organism evidence="5 6">
    <name type="scientific">Shouchella clausii</name>
    <name type="common">Alkalihalobacillus clausii</name>
    <dbReference type="NCBI Taxonomy" id="79880"/>
    <lineage>
        <taxon>Bacteria</taxon>
        <taxon>Bacillati</taxon>
        <taxon>Bacillota</taxon>
        <taxon>Bacilli</taxon>
        <taxon>Bacillales</taxon>
        <taxon>Bacillaceae</taxon>
        <taxon>Shouchella</taxon>
    </lineage>
</organism>
<sequence length="217" mass="25287">MIKIEDLDLVTREKLLYNGNAELKRGFIYGLSARNGSGKTTLLRTIAGIRSETKGSIYYISNHEIYSLPELKRKLFYYESSEWFDPNLTGFDYLTFIQREWSNKNACIDDVVDYWEMNQYIKIPIKTYSLGMKQRVLLGLYEVSGAEYWLMDEPTIGLDTNSIEKFEKLLAREKGKNKAILFSSHQDDRIYKVCDYIYELGNGSLVMREASQKGENR</sequence>
<dbReference type="PROSITE" id="PS50893">
    <property type="entry name" value="ABC_TRANSPORTER_2"/>
    <property type="match status" value="1"/>
</dbReference>
<dbReference type="InterPro" id="IPR051782">
    <property type="entry name" value="ABC_Transporter_VariousFunc"/>
</dbReference>
<evidence type="ECO:0000313" key="5">
    <source>
        <dbReference type="EMBL" id="PAE87545.1"/>
    </source>
</evidence>
<evidence type="ECO:0000313" key="6">
    <source>
        <dbReference type="Proteomes" id="UP000216207"/>
    </source>
</evidence>
<dbReference type="AlphaFoldDB" id="A0A268NWZ5"/>
<dbReference type="RefSeq" id="WP_095255372.1">
    <property type="nucleotide sequence ID" value="NZ_CP155470.1"/>
</dbReference>
<name>A0A268NWZ5_SHOCL</name>
<reference evidence="5 6" key="1">
    <citation type="submission" date="2017-07" db="EMBL/GenBank/DDBJ databases">
        <title>Isolation and whole genome analysis of endospore-forming bacteria from heroin.</title>
        <authorList>
            <person name="Kalinowski J."/>
            <person name="Ahrens B."/>
            <person name="Al-Dilaimi A."/>
            <person name="Winkler A."/>
            <person name="Wibberg D."/>
            <person name="Schleenbecker U."/>
            <person name="Ruckert C."/>
            <person name="Wolfel R."/>
            <person name="Grass G."/>
        </authorList>
    </citation>
    <scope>NUCLEOTIDE SEQUENCE [LARGE SCALE GENOMIC DNA]</scope>
    <source>
        <strain evidence="5 6">7539</strain>
    </source>
</reference>
<accession>A0A268NWZ5</accession>
<evidence type="ECO:0000256" key="2">
    <source>
        <dbReference type="ARBA" id="ARBA00022741"/>
    </source>
</evidence>
<protein>
    <recommendedName>
        <fullName evidence="4">ABC transporter domain-containing protein</fullName>
    </recommendedName>
</protein>
<dbReference type="InterPro" id="IPR003439">
    <property type="entry name" value="ABC_transporter-like_ATP-bd"/>
</dbReference>
<dbReference type="Gene3D" id="3.40.50.300">
    <property type="entry name" value="P-loop containing nucleotide triphosphate hydrolases"/>
    <property type="match status" value="1"/>
</dbReference>
<dbReference type="PANTHER" id="PTHR42939">
    <property type="entry name" value="ABC TRANSPORTER ATP-BINDING PROTEIN ALBC-RELATED"/>
    <property type="match status" value="1"/>
</dbReference>
<dbReference type="Pfam" id="PF00005">
    <property type="entry name" value="ABC_tran"/>
    <property type="match status" value="1"/>
</dbReference>